<keyword evidence="5" id="KW-0472">Membrane</keyword>
<feature type="transmembrane region" description="Helical" evidence="5">
    <location>
        <begin position="12"/>
        <end position="34"/>
    </location>
</feature>
<keyword evidence="8" id="KW-1185">Reference proteome</keyword>
<dbReference type="SUPFAM" id="SSF55486">
    <property type="entry name" value="Metalloproteases ('zincins'), catalytic domain"/>
    <property type="match status" value="1"/>
</dbReference>
<dbReference type="PANTHER" id="PTHR33794">
    <property type="entry name" value="BACILLOLYSIN"/>
    <property type="match status" value="1"/>
</dbReference>
<organism evidence="7 8">
    <name type="scientific">Dyadobacter arcticus</name>
    <dbReference type="NCBI Taxonomy" id="1078754"/>
    <lineage>
        <taxon>Bacteria</taxon>
        <taxon>Pseudomonadati</taxon>
        <taxon>Bacteroidota</taxon>
        <taxon>Cytophagia</taxon>
        <taxon>Cytophagales</taxon>
        <taxon>Spirosomataceae</taxon>
        <taxon>Dyadobacter</taxon>
    </lineage>
</organism>
<feature type="domain" description="Peptidase M4 C-terminal" evidence="6">
    <location>
        <begin position="274"/>
        <end position="427"/>
    </location>
</feature>
<evidence type="ECO:0000256" key="3">
    <source>
        <dbReference type="ARBA" id="ARBA00022833"/>
    </source>
</evidence>
<keyword evidence="5" id="KW-0812">Transmembrane</keyword>
<evidence type="ECO:0000313" key="8">
    <source>
        <dbReference type="Proteomes" id="UP001179181"/>
    </source>
</evidence>
<reference evidence="7 8" key="1">
    <citation type="submission" date="2020-03" db="EMBL/GenBank/DDBJ databases">
        <title>Genomic Encyclopedia of Type Strains, Phase IV (KMG-IV): sequencing the most valuable type-strain genomes for metagenomic binning, comparative biology and taxonomic classification.</title>
        <authorList>
            <person name="Goeker M."/>
        </authorList>
    </citation>
    <scope>NUCLEOTIDE SEQUENCE [LARGE SCALE GENOMIC DNA]</scope>
    <source>
        <strain evidence="7 8">DSM 102865</strain>
    </source>
</reference>
<evidence type="ECO:0000313" key="7">
    <source>
        <dbReference type="EMBL" id="NIJ53589.1"/>
    </source>
</evidence>
<dbReference type="EMBL" id="JAASQJ010000003">
    <property type="protein sequence ID" value="NIJ53589.1"/>
    <property type="molecule type" value="Genomic_DNA"/>
</dbReference>
<sequence>MKVWYTRFTKRILLLIFFWIGNWIHYSAFGQSFYPQQQYQPGQPASVTTFGTLYNPVPILIHSAATYYHGPQDVWATAYLPFESEYDASKTAIPFSQDYTTAIALTSAKNDALGLYAPIEVIALAKSPNTNLMNRYPFASVVPNNVNQATYTGPFNTLKDLNQNDPSFNNPLASEYAISVLEAAQKYTKFTHDFFGHNGIDKQGDIVILANVNNSPDALTGFDTEEKAFYFSVSALPGYPHVERSTIGHELTHALLNFGNLGNLDYLEGTEIASLNESFADIIGLSFENWVDPNKKFVNPNWIIANLSGPFPVNKAYRPFDNPKFRNSPNTYKGTYWKLSSEPGYRPHNNGMVMSHWFYLLNVAKSGYIDDDPARGSYITAPLIPGDKTATYTLALKIIFKAMTEKLAYLDGFPEMRIKTLEAAVELGNPVG</sequence>
<dbReference type="InterPro" id="IPR050728">
    <property type="entry name" value="Zinc_Metalloprotease_M4"/>
</dbReference>
<dbReference type="Pfam" id="PF02868">
    <property type="entry name" value="Peptidase_M4_C"/>
    <property type="match status" value="1"/>
</dbReference>
<evidence type="ECO:0000256" key="1">
    <source>
        <dbReference type="ARBA" id="ARBA00022670"/>
    </source>
</evidence>
<proteinExistence type="predicted"/>
<keyword evidence="3" id="KW-0862">Zinc</keyword>
<dbReference type="RefSeq" id="WP_167270972.1">
    <property type="nucleotide sequence ID" value="NZ_JAASQJ010000003.1"/>
</dbReference>
<evidence type="ECO:0000256" key="4">
    <source>
        <dbReference type="ARBA" id="ARBA00023049"/>
    </source>
</evidence>
<dbReference type="Proteomes" id="UP001179181">
    <property type="component" value="Unassembled WGS sequence"/>
</dbReference>
<protein>
    <recommendedName>
        <fullName evidence="6">Peptidase M4 C-terminal domain-containing protein</fullName>
    </recommendedName>
</protein>
<keyword evidence="5" id="KW-1133">Transmembrane helix</keyword>
<dbReference type="InterPro" id="IPR027268">
    <property type="entry name" value="Peptidase_M4/M1_CTD_sf"/>
</dbReference>
<keyword evidence="4" id="KW-0482">Metalloprotease</keyword>
<name>A0ABX0UNN5_9BACT</name>
<dbReference type="PANTHER" id="PTHR33794:SF1">
    <property type="entry name" value="BACILLOLYSIN"/>
    <property type="match status" value="1"/>
</dbReference>
<accession>A0ABX0UNN5</accession>
<dbReference type="Gene3D" id="1.10.390.10">
    <property type="entry name" value="Neutral Protease Domain 2"/>
    <property type="match status" value="1"/>
</dbReference>
<keyword evidence="2" id="KW-0378">Hydrolase</keyword>
<gene>
    <name evidence="7" type="ORF">FHS68_002771</name>
</gene>
<evidence type="ECO:0000256" key="2">
    <source>
        <dbReference type="ARBA" id="ARBA00022801"/>
    </source>
</evidence>
<dbReference type="InterPro" id="IPR001570">
    <property type="entry name" value="Peptidase_M4_C_domain"/>
</dbReference>
<evidence type="ECO:0000256" key="5">
    <source>
        <dbReference type="SAM" id="Phobius"/>
    </source>
</evidence>
<comment type="caution">
    <text evidence="7">The sequence shown here is derived from an EMBL/GenBank/DDBJ whole genome shotgun (WGS) entry which is preliminary data.</text>
</comment>
<evidence type="ECO:0000259" key="6">
    <source>
        <dbReference type="Pfam" id="PF02868"/>
    </source>
</evidence>
<keyword evidence="1" id="KW-0645">Protease</keyword>